<dbReference type="PATRIC" id="fig|992027.3.peg.965"/>
<sequence length="169" mass="19862">MNKSNKLVIINRAIPGGGKTSLTKQIEELAKSLGRSISVHSTDEYFIQIDEEGIRRYVFDKKKLNEYHQNNQEAFKQALENRIDIVVCDNTNFESWQSKPYTDMAREFGYKILLIDFKNRCLRNPQWIMDGILSNASRSHEVLQSIMTMIFIWRGFQLSHRIMRNKIES</sequence>
<accession>I9QH78</accession>
<dbReference type="Pfam" id="PF13671">
    <property type="entry name" value="AAA_33"/>
    <property type="match status" value="1"/>
</dbReference>
<proteinExistence type="predicted"/>
<reference evidence="1 2" key="1">
    <citation type="journal article" date="2013" name="Pathog. Dis.">
        <title>Genome sequences of 65 Helicobacter pylori strains isolated from asymptomatic individuals and patients with gastric cancer, peptic ulcer disease, or gastritis.</title>
        <authorList>
            <person name="Blanchard T.G."/>
            <person name="Czinn S.J."/>
            <person name="Correa P."/>
            <person name="Nakazawa T."/>
            <person name="Keelan M."/>
            <person name="Morningstar L."/>
            <person name="Santana-Cruz I."/>
            <person name="Maroo A."/>
            <person name="McCracken C."/>
            <person name="Shefchek K."/>
            <person name="Daugherty S."/>
            <person name="Song Y."/>
            <person name="Fraser C.M."/>
            <person name="Fricke W.F."/>
        </authorList>
    </citation>
    <scope>NUCLEOTIDE SEQUENCE [LARGE SCALE GENOMIC DNA]</scope>
    <source>
        <strain evidence="1 2">NQ4053</strain>
    </source>
</reference>
<dbReference type="InterPro" id="IPR026302">
    <property type="entry name" value="NEDD4-bd_p2"/>
</dbReference>
<dbReference type="Proteomes" id="UP000004260">
    <property type="component" value="Unassembled WGS sequence"/>
</dbReference>
<gene>
    <name evidence="1" type="ORF">HPNQ4053_0985</name>
</gene>
<dbReference type="Gene3D" id="3.40.50.300">
    <property type="entry name" value="P-loop containing nucleotide triphosphate hydrolases"/>
    <property type="match status" value="1"/>
</dbReference>
<dbReference type="RefSeq" id="WP_001874638.1">
    <property type="nucleotide sequence ID" value="NZ_AKNV01000004.1"/>
</dbReference>
<dbReference type="EMBL" id="AKNV01000004">
    <property type="protein sequence ID" value="EJB33921.1"/>
    <property type="molecule type" value="Genomic_DNA"/>
</dbReference>
<name>I9QH78_HELPX</name>
<dbReference type="InterPro" id="IPR027417">
    <property type="entry name" value="P-loop_NTPase"/>
</dbReference>
<dbReference type="SUPFAM" id="SSF52540">
    <property type="entry name" value="P-loop containing nucleoside triphosphate hydrolases"/>
    <property type="match status" value="1"/>
</dbReference>
<evidence type="ECO:0000313" key="2">
    <source>
        <dbReference type="Proteomes" id="UP000004260"/>
    </source>
</evidence>
<dbReference type="AlphaFoldDB" id="I9QH78"/>
<protein>
    <submittedName>
        <fullName evidence="1">Uncharacterized protein</fullName>
    </submittedName>
</protein>
<organism evidence="1 2">
    <name type="scientific">Helicobacter pylori NQ4053</name>
    <dbReference type="NCBI Taxonomy" id="992027"/>
    <lineage>
        <taxon>Bacteria</taxon>
        <taxon>Pseudomonadati</taxon>
        <taxon>Campylobacterota</taxon>
        <taxon>Epsilonproteobacteria</taxon>
        <taxon>Campylobacterales</taxon>
        <taxon>Helicobacteraceae</taxon>
        <taxon>Helicobacter</taxon>
    </lineage>
</organism>
<dbReference type="PANTHER" id="PTHR13308:SF40">
    <property type="entry name" value="NEDD4-BINDING PROTEIN 2-LIKE 1"/>
    <property type="match status" value="1"/>
</dbReference>
<dbReference type="PANTHER" id="PTHR13308">
    <property type="entry name" value="NEDD4-BINDING PROTEIN 2-LIKE 1"/>
    <property type="match status" value="1"/>
</dbReference>
<evidence type="ECO:0000313" key="1">
    <source>
        <dbReference type="EMBL" id="EJB33921.1"/>
    </source>
</evidence>
<comment type="caution">
    <text evidence="1">The sequence shown here is derived from an EMBL/GenBank/DDBJ whole genome shotgun (WGS) entry which is preliminary data.</text>
</comment>